<proteinExistence type="predicted"/>
<dbReference type="AlphaFoldDB" id="A0A1T4WPU4"/>
<dbReference type="RefSeq" id="WP_078712923.1">
    <property type="nucleotide sequence ID" value="NZ_FUYG01000001.1"/>
</dbReference>
<dbReference type="EMBL" id="FUYG01000001">
    <property type="protein sequence ID" value="SKA79384.1"/>
    <property type="molecule type" value="Genomic_DNA"/>
</dbReference>
<evidence type="ECO:0000313" key="1">
    <source>
        <dbReference type="EMBL" id="SKA79384.1"/>
    </source>
</evidence>
<evidence type="ECO:0000313" key="2">
    <source>
        <dbReference type="Proteomes" id="UP000189735"/>
    </source>
</evidence>
<accession>A0A1T4WPU4</accession>
<evidence type="ECO:0008006" key="3">
    <source>
        <dbReference type="Google" id="ProtNLM"/>
    </source>
</evidence>
<protein>
    <recommendedName>
        <fullName evidence="3">DUF2218 domain-containing protein</fullName>
    </recommendedName>
</protein>
<reference evidence="2" key="1">
    <citation type="submission" date="2017-02" db="EMBL/GenBank/DDBJ databases">
        <authorList>
            <person name="Varghese N."/>
            <person name="Submissions S."/>
        </authorList>
    </citation>
    <scope>NUCLEOTIDE SEQUENCE [LARGE SCALE GENOMIC DNA]</scope>
    <source>
        <strain evidence="2">VKM Ac-2052</strain>
    </source>
</reference>
<gene>
    <name evidence="1" type="ORF">SAMN06295879_0042</name>
</gene>
<sequence>MQTSTATLTALHSPYALSIFTDRLARYRRMPVDAHGFIVSIPDAGRVLVRQEGRSLTLNVVATDEKTLAASMAAVVNELEQGFGRSDFRRSISLRWQRRDVVPAALR</sequence>
<organism evidence="1 2">
    <name type="scientific">Agreia bicolorata</name>
    <dbReference type="NCBI Taxonomy" id="110935"/>
    <lineage>
        <taxon>Bacteria</taxon>
        <taxon>Bacillati</taxon>
        <taxon>Actinomycetota</taxon>
        <taxon>Actinomycetes</taxon>
        <taxon>Micrococcales</taxon>
        <taxon>Microbacteriaceae</taxon>
        <taxon>Agreia</taxon>
    </lineage>
</organism>
<dbReference type="Proteomes" id="UP000189735">
    <property type="component" value="Unassembled WGS sequence"/>
</dbReference>
<name>A0A1T4WPU4_9MICO</name>